<proteinExistence type="predicted"/>
<accession>A0AAW2VY37</accession>
<comment type="caution">
    <text evidence="1">The sequence shown here is derived from an EMBL/GenBank/DDBJ whole genome shotgun (WGS) entry which is preliminary data.</text>
</comment>
<evidence type="ECO:0008006" key="2">
    <source>
        <dbReference type="Google" id="ProtNLM"/>
    </source>
</evidence>
<sequence length="107" mass="11789">MKLNPAKCAFGLRSGKFLGYMIIQKGIEVNPDKIRAIQEMKPPTNLNKIQKLVGRIVALAASFLWLEDLPSRATPAHQTIAKQAAIPISSYAQHVMSSMLIKEDDGN</sequence>
<dbReference type="AlphaFoldDB" id="A0AAW2VY37"/>
<evidence type="ECO:0000313" key="1">
    <source>
        <dbReference type="EMBL" id="KAL0434487.1"/>
    </source>
</evidence>
<dbReference type="EMBL" id="JACGWN010000009">
    <property type="protein sequence ID" value="KAL0434487.1"/>
    <property type="molecule type" value="Genomic_DNA"/>
</dbReference>
<organism evidence="1">
    <name type="scientific">Sesamum latifolium</name>
    <dbReference type="NCBI Taxonomy" id="2727402"/>
    <lineage>
        <taxon>Eukaryota</taxon>
        <taxon>Viridiplantae</taxon>
        <taxon>Streptophyta</taxon>
        <taxon>Embryophyta</taxon>
        <taxon>Tracheophyta</taxon>
        <taxon>Spermatophyta</taxon>
        <taxon>Magnoliopsida</taxon>
        <taxon>eudicotyledons</taxon>
        <taxon>Gunneridae</taxon>
        <taxon>Pentapetalae</taxon>
        <taxon>asterids</taxon>
        <taxon>lamiids</taxon>
        <taxon>Lamiales</taxon>
        <taxon>Pedaliaceae</taxon>
        <taxon>Sesamum</taxon>
    </lineage>
</organism>
<gene>
    <name evidence="1" type="ORF">Slati_2783000</name>
</gene>
<reference evidence="1" key="1">
    <citation type="submission" date="2020-06" db="EMBL/GenBank/DDBJ databases">
        <authorList>
            <person name="Li T."/>
            <person name="Hu X."/>
            <person name="Zhang T."/>
            <person name="Song X."/>
            <person name="Zhang H."/>
            <person name="Dai N."/>
            <person name="Sheng W."/>
            <person name="Hou X."/>
            <person name="Wei L."/>
        </authorList>
    </citation>
    <scope>NUCLEOTIDE SEQUENCE</scope>
    <source>
        <strain evidence="1">KEN1</strain>
        <tissue evidence="1">Leaf</tissue>
    </source>
</reference>
<dbReference type="SUPFAM" id="SSF56672">
    <property type="entry name" value="DNA/RNA polymerases"/>
    <property type="match status" value="1"/>
</dbReference>
<reference evidence="1" key="2">
    <citation type="journal article" date="2024" name="Plant">
        <title>Genomic evolution and insights into agronomic trait innovations of Sesamum species.</title>
        <authorList>
            <person name="Miao H."/>
            <person name="Wang L."/>
            <person name="Qu L."/>
            <person name="Liu H."/>
            <person name="Sun Y."/>
            <person name="Le M."/>
            <person name="Wang Q."/>
            <person name="Wei S."/>
            <person name="Zheng Y."/>
            <person name="Lin W."/>
            <person name="Duan Y."/>
            <person name="Cao H."/>
            <person name="Xiong S."/>
            <person name="Wang X."/>
            <person name="Wei L."/>
            <person name="Li C."/>
            <person name="Ma Q."/>
            <person name="Ju M."/>
            <person name="Zhao R."/>
            <person name="Li G."/>
            <person name="Mu C."/>
            <person name="Tian Q."/>
            <person name="Mei H."/>
            <person name="Zhang T."/>
            <person name="Gao T."/>
            <person name="Zhang H."/>
        </authorList>
    </citation>
    <scope>NUCLEOTIDE SEQUENCE</scope>
    <source>
        <strain evidence="1">KEN1</strain>
    </source>
</reference>
<protein>
    <recommendedName>
        <fullName evidence="2">Reverse transcriptase</fullName>
    </recommendedName>
</protein>
<dbReference type="InterPro" id="IPR043502">
    <property type="entry name" value="DNA/RNA_pol_sf"/>
</dbReference>
<name>A0AAW2VY37_9LAMI</name>